<name>A0A1M6E8C3_9CLOT</name>
<dbReference type="PANTHER" id="PTHR11839">
    <property type="entry name" value="UDP/ADP-SUGAR PYROPHOSPHATASE"/>
    <property type="match status" value="1"/>
</dbReference>
<evidence type="ECO:0000256" key="2">
    <source>
        <dbReference type="ARBA" id="ARBA00022801"/>
    </source>
</evidence>
<dbReference type="Pfam" id="PF00293">
    <property type="entry name" value="NUDIX"/>
    <property type="match status" value="1"/>
</dbReference>
<evidence type="ECO:0000313" key="5">
    <source>
        <dbReference type="EMBL" id="SHI81712.1"/>
    </source>
</evidence>
<comment type="similarity">
    <text evidence="3">Belongs to the Nudix hydrolase family.</text>
</comment>
<dbReference type="Gene3D" id="3.90.79.10">
    <property type="entry name" value="Nucleoside Triphosphate Pyrophosphohydrolase"/>
    <property type="match status" value="1"/>
</dbReference>
<dbReference type="GO" id="GO:0016462">
    <property type="term" value="F:pyrophosphatase activity"/>
    <property type="evidence" value="ECO:0007669"/>
    <property type="project" value="UniProtKB-ARBA"/>
</dbReference>
<dbReference type="SUPFAM" id="SSF55811">
    <property type="entry name" value="Nudix"/>
    <property type="match status" value="1"/>
</dbReference>
<dbReference type="STRING" id="1121302.SAMN02745163_00785"/>
<dbReference type="PROSITE" id="PS00893">
    <property type="entry name" value="NUDIX_BOX"/>
    <property type="match status" value="1"/>
</dbReference>
<comment type="cofactor">
    <cofactor evidence="1">
        <name>Mg(2+)</name>
        <dbReference type="ChEBI" id="CHEBI:18420"/>
    </cofactor>
</comment>
<dbReference type="CDD" id="cd03424">
    <property type="entry name" value="NUDIX_ADPRase_Nudt5_UGPPase_Nudt14"/>
    <property type="match status" value="1"/>
</dbReference>
<dbReference type="Proteomes" id="UP000184310">
    <property type="component" value="Unassembled WGS sequence"/>
</dbReference>
<sequence length="196" mass="22402">MKKPKIKKVETLAETKFLKLYDAEYENKNGDVRHWSIASRKDLVTVKAQYFNGLKENIDAVIIVAVHEEFNKLVIIKQFRVPLNNYVYELPAGLIDDGEDFETTVKRELKEETGLDLVSIDMKRTKKQVYISTGMTDESVALVYCTCKGETSDENLEADEDIEVILASKEEAKKIIDSNEKIDIKALLAIQNFIYS</sequence>
<dbReference type="OrthoDB" id="9788922at2"/>
<dbReference type="GO" id="GO:0006753">
    <property type="term" value="P:nucleoside phosphate metabolic process"/>
    <property type="evidence" value="ECO:0007669"/>
    <property type="project" value="TreeGrafter"/>
</dbReference>
<evidence type="ECO:0000256" key="3">
    <source>
        <dbReference type="RuleBase" id="RU003476"/>
    </source>
</evidence>
<evidence type="ECO:0000256" key="1">
    <source>
        <dbReference type="ARBA" id="ARBA00001946"/>
    </source>
</evidence>
<dbReference type="InterPro" id="IPR020476">
    <property type="entry name" value="Nudix_hydrolase"/>
</dbReference>
<keyword evidence="2 3" id="KW-0378">Hydrolase</keyword>
<dbReference type="EMBL" id="FQZB01000005">
    <property type="protein sequence ID" value="SHI81712.1"/>
    <property type="molecule type" value="Genomic_DNA"/>
</dbReference>
<gene>
    <name evidence="5" type="ORF">SAMN02745163_00785</name>
</gene>
<dbReference type="GO" id="GO:0019693">
    <property type="term" value="P:ribose phosphate metabolic process"/>
    <property type="evidence" value="ECO:0007669"/>
    <property type="project" value="TreeGrafter"/>
</dbReference>
<dbReference type="InterPro" id="IPR015797">
    <property type="entry name" value="NUDIX_hydrolase-like_dom_sf"/>
</dbReference>
<proteinExistence type="inferred from homology"/>
<reference evidence="5 6" key="1">
    <citation type="submission" date="2016-11" db="EMBL/GenBank/DDBJ databases">
        <authorList>
            <person name="Jaros S."/>
            <person name="Januszkiewicz K."/>
            <person name="Wedrychowicz H."/>
        </authorList>
    </citation>
    <scope>NUCLEOTIDE SEQUENCE [LARGE SCALE GENOMIC DNA]</scope>
    <source>
        <strain evidence="5 6">DSM 21758</strain>
    </source>
</reference>
<dbReference type="PROSITE" id="PS51462">
    <property type="entry name" value="NUDIX"/>
    <property type="match status" value="1"/>
</dbReference>
<dbReference type="PANTHER" id="PTHR11839:SF18">
    <property type="entry name" value="NUDIX HYDROLASE DOMAIN-CONTAINING PROTEIN"/>
    <property type="match status" value="1"/>
</dbReference>
<protein>
    <submittedName>
        <fullName evidence="5">ADP-ribose pyrophosphatase</fullName>
    </submittedName>
</protein>
<dbReference type="InterPro" id="IPR020084">
    <property type="entry name" value="NUDIX_hydrolase_CS"/>
</dbReference>
<evidence type="ECO:0000259" key="4">
    <source>
        <dbReference type="PROSITE" id="PS51462"/>
    </source>
</evidence>
<dbReference type="InterPro" id="IPR000086">
    <property type="entry name" value="NUDIX_hydrolase_dom"/>
</dbReference>
<accession>A0A1M6E8C3</accession>
<dbReference type="PRINTS" id="PR00502">
    <property type="entry name" value="NUDIXFAMILY"/>
</dbReference>
<feature type="domain" description="Nudix hydrolase" evidence="4">
    <location>
        <begin position="56"/>
        <end position="189"/>
    </location>
</feature>
<keyword evidence="6" id="KW-1185">Reference proteome</keyword>
<evidence type="ECO:0000313" key="6">
    <source>
        <dbReference type="Proteomes" id="UP000184310"/>
    </source>
</evidence>
<dbReference type="RefSeq" id="WP_072985376.1">
    <property type="nucleotide sequence ID" value="NZ_FQZB01000005.1"/>
</dbReference>
<dbReference type="AlphaFoldDB" id="A0A1M6E8C3"/>
<organism evidence="5 6">
    <name type="scientific">Clostridium cavendishii DSM 21758</name>
    <dbReference type="NCBI Taxonomy" id="1121302"/>
    <lineage>
        <taxon>Bacteria</taxon>
        <taxon>Bacillati</taxon>
        <taxon>Bacillota</taxon>
        <taxon>Clostridia</taxon>
        <taxon>Eubacteriales</taxon>
        <taxon>Clostridiaceae</taxon>
        <taxon>Clostridium</taxon>
    </lineage>
</organism>